<dbReference type="RefSeq" id="WP_014963868.1">
    <property type="nucleotide sequence ID" value="NC_018655.1"/>
</dbReference>
<proteinExistence type="predicted"/>
<keyword evidence="2" id="KW-1185">Reference proteome</keyword>
<dbReference type="EMBL" id="CP003842">
    <property type="protein sequence ID" value="AFS81489.1"/>
    <property type="molecule type" value="Genomic_DNA"/>
</dbReference>
<dbReference type="HOGENOM" id="CLU_2216926_0_0_2"/>
<dbReference type="KEGG" id="nkr:NKOR_08140"/>
<organism evidence="1 2">
    <name type="scientific">Candidatus Nitrosopumilus koreensis AR1</name>
    <dbReference type="NCBI Taxonomy" id="1229908"/>
    <lineage>
        <taxon>Archaea</taxon>
        <taxon>Nitrososphaerota</taxon>
        <taxon>Nitrososphaeria</taxon>
        <taxon>Nitrosopumilales</taxon>
        <taxon>Nitrosopumilaceae</taxon>
        <taxon>Nitrosopumilus</taxon>
    </lineage>
</organism>
<dbReference type="Proteomes" id="UP000006101">
    <property type="component" value="Chromosome"/>
</dbReference>
<accession>K0B7L6</accession>
<dbReference type="PATRIC" id="fig|1229908.8.peg.1766"/>
<name>K0B7L6_9ARCH</name>
<dbReference type="GeneID" id="13724473"/>
<sequence>MNTLKEVSSFDNSKNESISTATIYCPTIEFVSSNDVKNISKNVFYACANCNGPLIPLSICICCKRAVTRHCVKCGKTDETKSHDACKILISFGNKIANEFTKEVKQ</sequence>
<dbReference type="AlphaFoldDB" id="K0B7L6"/>
<gene>
    <name evidence="1" type="ORF">NKOR_08140</name>
</gene>
<evidence type="ECO:0000313" key="1">
    <source>
        <dbReference type="EMBL" id="AFS81489.1"/>
    </source>
</evidence>
<dbReference type="STRING" id="1229908.NKOR_08140"/>
<evidence type="ECO:0000313" key="2">
    <source>
        <dbReference type="Proteomes" id="UP000006101"/>
    </source>
</evidence>
<protein>
    <submittedName>
        <fullName evidence="1">Uncharacterized protein</fullName>
    </submittedName>
</protein>
<reference evidence="1 2" key="1">
    <citation type="journal article" date="2012" name="J. Bacteriol.">
        <title>Draft Genome Sequence of an Ammonia-Oxidizing Archaeon, "Candidatus Nitrosopumilus koreensis" AR1, from Marine Sediment.</title>
        <authorList>
            <person name="Park S.J."/>
            <person name="Kim J.G."/>
            <person name="Jung M.Y."/>
            <person name="Kim S.J."/>
            <person name="Cha I.T."/>
            <person name="Kwon K."/>
            <person name="Lee J.H."/>
            <person name="Rhee S.K."/>
        </authorList>
    </citation>
    <scope>NUCLEOTIDE SEQUENCE [LARGE SCALE GENOMIC DNA]</scope>
    <source>
        <strain evidence="1 2">AR1</strain>
    </source>
</reference>